<dbReference type="EMBL" id="DXEZ01000130">
    <property type="protein sequence ID" value="HIX54294.1"/>
    <property type="molecule type" value="Genomic_DNA"/>
</dbReference>
<organism evidence="2 3">
    <name type="scientific">Candidatus Sphingobacterium stercoripullorum</name>
    <dbReference type="NCBI Taxonomy" id="2838759"/>
    <lineage>
        <taxon>Bacteria</taxon>
        <taxon>Pseudomonadati</taxon>
        <taxon>Bacteroidota</taxon>
        <taxon>Sphingobacteriia</taxon>
        <taxon>Sphingobacteriales</taxon>
        <taxon>Sphingobacteriaceae</taxon>
        <taxon>Sphingobacterium</taxon>
    </lineage>
</organism>
<name>A0A9D2AYX0_9SPHI</name>
<gene>
    <name evidence="2" type="ORF">H9853_04660</name>
</gene>
<feature type="compositionally biased region" description="Polar residues" evidence="1">
    <location>
        <begin position="36"/>
        <end position="51"/>
    </location>
</feature>
<comment type="caution">
    <text evidence="2">The sequence shown here is derived from an EMBL/GenBank/DDBJ whole genome shotgun (WGS) entry which is preliminary data.</text>
</comment>
<dbReference type="AlphaFoldDB" id="A0A9D2AYX0"/>
<reference evidence="2" key="1">
    <citation type="journal article" date="2021" name="PeerJ">
        <title>Extensive microbial diversity within the chicken gut microbiome revealed by metagenomics and culture.</title>
        <authorList>
            <person name="Gilroy R."/>
            <person name="Ravi A."/>
            <person name="Getino M."/>
            <person name="Pursley I."/>
            <person name="Horton D.L."/>
            <person name="Alikhan N.F."/>
            <person name="Baker D."/>
            <person name="Gharbi K."/>
            <person name="Hall N."/>
            <person name="Watson M."/>
            <person name="Adriaenssens E.M."/>
            <person name="Foster-Nyarko E."/>
            <person name="Jarju S."/>
            <person name="Secka A."/>
            <person name="Antonio M."/>
            <person name="Oren A."/>
            <person name="Chaudhuri R.R."/>
            <person name="La Ragione R."/>
            <person name="Hildebrand F."/>
            <person name="Pallen M.J."/>
        </authorList>
    </citation>
    <scope>NUCLEOTIDE SEQUENCE</scope>
    <source>
        <strain evidence="2">1719</strain>
    </source>
</reference>
<evidence type="ECO:0000313" key="2">
    <source>
        <dbReference type="EMBL" id="HIX54294.1"/>
    </source>
</evidence>
<reference evidence="2" key="2">
    <citation type="submission" date="2021-04" db="EMBL/GenBank/DDBJ databases">
        <authorList>
            <person name="Gilroy R."/>
        </authorList>
    </citation>
    <scope>NUCLEOTIDE SEQUENCE</scope>
    <source>
        <strain evidence="2">1719</strain>
    </source>
</reference>
<evidence type="ECO:0000313" key="3">
    <source>
        <dbReference type="Proteomes" id="UP000824156"/>
    </source>
</evidence>
<dbReference type="PROSITE" id="PS51257">
    <property type="entry name" value="PROKAR_LIPOPROTEIN"/>
    <property type="match status" value="1"/>
</dbReference>
<evidence type="ECO:0000256" key="1">
    <source>
        <dbReference type="SAM" id="MobiDB-lite"/>
    </source>
</evidence>
<feature type="region of interest" description="Disordered" evidence="1">
    <location>
        <begin position="24"/>
        <end position="51"/>
    </location>
</feature>
<accession>A0A9D2AYX0</accession>
<protein>
    <recommendedName>
        <fullName evidence="4">Lipoprotein</fullName>
    </recommendedName>
</protein>
<evidence type="ECO:0008006" key="4">
    <source>
        <dbReference type="Google" id="ProtNLM"/>
    </source>
</evidence>
<proteinExistence type="predicted"/>
<sequence length="100" mass="11334">MRQFISLVILFTLITACNSNKGDIESNTGDQKRDTLQTSVNTTNTAPESDSMTFKTTDIKMKITPFAIRKTHEFWIVLFTQFLMMETSPFSLVTGFGLKN</sequence>
<dbReference type="Proteomes" id="UP000824156">
    <property type="component" value="Unassembled WGS sequence"/>
</dbReference>